<keyword evidence="1" id="KW-0732">Signal</keyword>
<dbReference type="SUPFAM" id="SSF88713">
    <property type="entry name" value="Glycoside hydrolase/deacetylase"/>
    <property type="match status" value="1"/>
</dbReference>
<dbReference type="GO" id="GO:0005975">
    <property type="term" value="P:carbohydrate metabolic process"/>
    <property type="evidence" value="ECO:0007669"/>
    <property type="project" value="InterPro"/>
</dbReference>
<protein>
    <recommendedName>
        <fullName evidence="3">NodB homology domain-containing protein</fullName>
    </recommendedName>
</protein>
<feature type="signal peptide" evidence="1">
    <location>
        <begin position="1"/>
        <end position="25"/>
    </location>
</feature>
<proteinExistence type="predicted"/>
<evidence type="ECO:0000313" key="2">
    <source>
        <dbReference type="EMBL" id="HFC91625.1"/>
    </source>
</evidence>
<evidence type="ECO:0008006" key="3">
    <source>
        <dbReference type="Google" id="ProtNLM"/>
    </source>
</evidence>
<evidence type="ECO:0000256" key="1">
    <source>
        <dbReference type="SAM" id="SignalP"/>
    </source>
</evidence>
<accession>A0A7V2WUC7</accession>
<feature type="chain" id="PRO_5030853249" description="NodB homology domain-containing protein" evidence="1">
    <location>
        <begin position="26"/>
        <end position="1003"/>
    </location>
</feature>
<dbReference type="AlphaFoldDB" id="A0A7V2WUC7"/>
<comment type="caution">
    <text evidence="2">The sequence shown here is derived from an EMBL/GenBank/DDBJ whole genome shotgun (WGS) entry which is preliminary data.</text>
</comment>
<dbReference type="InterPro" id="IPR011330">
    <property type="entry name" value="Glyco_hydro/deAcase_b/a-brl"/>
</dbReference>
<reference evidence="2" key="1">
    <citation type="journal article" date="2020" name="mSystems">
        <title>Genome- and Community-Level Interaction Insights into Carbon Utilization and Element Cycling Functions of Hydrothermarchaeota in Hydrothermal Sediment.</title>
        <authorList>
            <person name="Zhou Z."/>
            <person name="Liu Y."/>
            <person name="Xu W."/>
            <person name="Pan J."/>
            <person name="Luo Z.H."/>
            <person name="Li M."/>
        </authorList>
    </citation>
    <scope>NUCLEOTIDE SEQUENCE [LARGE SCALE GENOMIC DNA]</scope>
    <source>
        <strain evidence="2">HyVt-493</strain>
    </source>
</reference>
<dbReference type="Proteomes" id="UP000885750">
    <property type="component" value="Unassembled WGS sequence"/>
</dbReference>
<name>A0A7V2WUC7_LEUMU</name>
<sequence>MKKTTIMLRLLLSLSFFLLLGNSQAAPIVIDGNLSDWSESDRLEVPPRTPVAGFELYGRYENNSYKIALHNINGSIGTSSTFWLNTDQDATTGYLIWGFASGAEYNINIATDGKPYLYTGADGETQVAGPLDHVITSDGASGSIIEINLPETLINSPPNEGINMLVDVNNSTFLPTSYWPHNNNYIIHKAPLSQQGKIQIDGDKSDWNNSDRLDLGSHNSVNDAELYGRYEDGKYKILLHHFTQNIGENSTIWLNTDQNASTGHQLWGFVGGAEFNINIYSNGKPYLYTGNASQIYVAGPLNYAKVSDNSGGSILELEVPESLIGTPDGEGINLLVDVNDNIFMPRSYSPSSNNYILPRFPNKAPIGIVYSKTTEGHFFNKKAYAQLFMSVQAQAMMAGLPFDLLNEDDLLDISKIKDYKTLVFPSFSNVKASQLSAIEQTLSLAVNQYNIGIITAGNFLTNDETGAALAGDSYSRMKSFMGVTRTSGAGPVDIAYKIANTNHPITSGEYSSGEVIKNYDGIWTDYFSATGSYNSSTIATQVVDGETHNALITTDHGGRHAHFATVAHMTDVNLLWSTMQWSVFGNKAPASLQMSRHKAIFISRNDMDQSMFSDEVAQVNGELLTILQMWKTNYDFVGSYYINLGNNPSNQEETDWSYSGPLYQNYMALGNEIGTHSYTHPHDTNLISDAAIRFEFKDSRTIIEQQLGLTNLGAAVPGMPEGLHASTEILQYVDYLSGGYSAVGAGYTNAMGFLDPSYSKVYLSPNMSFDFTLIGFQHLTAAQAKQVWFNEFDALVAHNNQAFIHWPWHDYGPNDTDNAGYSLDMFDSLISKAHQFGSEFITGKDFADRIKVFGNAGISISQQGNTIIGKVSASNSGQFALKVAKGNSIKSVDNWYAYDDKQVFLDNDGGNYTIHLGGTPDAVTHISALPSRSKLIAASGDGTDLQFTFKGKGKVKVALKCNPSSINVSGGSNSYTSTGSSAININFNNDIQHAETIVDISCN</sequence>
<organism evidence="2">
    <name type="scientific">Leucothrix mucor</name>
    <dbReference type="NCBI Taxonomy" id="45248"/>
    <lineage>
        <taxon>Bacteria</taxon>
        <taxon>Pseudomonadati</taxon>
        <taxon>Pseudomonadota</taxon>
        <taxon>Gammaproteobacteria</taxon>
        <taxon>Thiotrichales</taxon>
        <taxon>Thiotrichaceae</taxon>
        <taxon>Leucothrix</taxon>
    </lineage>
</organism>
<gene>
    <name evidence="2" type="ORF">ENJ51_02295</name>
</gene>
<dbReference type="EMBL" id="DRMS01000091">
    <property type="protein sequence ID" value="HFC91625.1"/>
    <property type="molecule type" value="Genomic_DNA"/>
</dbReference>
<dbReference type="Gene3D" id="3.20.20.370">
    <property type="entry name" value="Glycoside hydrolase/deacetylase"/>
    <property type="match status" value="1"/>
</dbReference>